<accession>A0A7C4Z6N4</accession>
<dbReference type="InterPro" id="IPR002937">
    <property type="entry name" value="Amino_oxidase"/>
</dbReference>
<dbReference type="PANTHER" id="PTHR42923:SF3">
    <property type="entry name" value="PROTOPORPHYRINOGEN OXIDASE"/>
    <property type="match status" value="1"/>
</dbReference>
<evidence type="ECO:0000256" key="2">
    <source>
        <dbReference type="ARBA" id="ARBA00022630"/>
    </source>
</evidence>
<dbReference type="SUPFAM" id="SSF54373">
    <property type="entry name" value="FAD-linked reductases, C-terminal domain"/>
    <property type="match status" value="1"/>
</dbReference>
<dbReference type="UniPathway" id="UPA00252"/>
<comment type="pathway">
    <text evidence="6">Porphyrin-containing compound metabolism; protoheme biosynthesis.</text>
</comment>
<keyword evidence="5 6" id="KW-0350">Heme biosynthesis</keyword>
<evidence type="ECO:0000259" key="7">
    <source>
        <dbReference type="Pfam" id="PF01593"/>
    </source>
</evidence>
<evidence type="ECO:0000256" key="3">
    <source>
        <dbReference type="ARBA" id="ARBA00022827"/>
    </source>
</evidence>
<comment type="similarity">
    <text evidence="6">Belongs to the protoporphyrinogen/coproporphyrinogen oxidase family. Coproporphyrinogen III oxidase subfamily.</text>
</comment>
<dbReference type="Gene3D" id="3.50.50.60">
    <property type="entry name" value="FAD/NAD(P)-binding domain"/>
    <property type="match status" value="1"/>
</dbReference>
<reference evidence="8" key="1">
    <citation type="journal article" date="2020" name="mSystems">
        <title>Genome- and Community-Level Interaction Insights into Carbon Utilization and Element Cycling Functions of Hydrothermarchaeota in Hydrothermal Sediment.</title>
        <authorList>
            <person name="Zhou Z."/>
            <person name="Liu Y."/>
            <person name="Xu W."/>
            <person name="Pan J."/>
            <person name="Luo Z.H."/>
            <person name="Li M."/>
        </authorList>
    </citation>
    <scope>NUCLEOTIDE SEQUENCE [LARGE SCALE GENOMIC DNA]</scope>
    <source>
        <strain evidence="8">HyVt-570</strain>
    </source>
</reference>
<dbReference type="Pfam" id="PF01593">
    <property type="entry name" value="Amino_oxidase"/>
    <property type="match status" value="1"/>
</dbReference>
<comment type="function">
    <text evidence="6">Involved in coproporphyrin-dependent heme b biosynthesis. Catalyzes the oxidation of coproporphyrinogen III to coproporphyrin III.</text>
</comment>
<dbReference type="AlphaFoldDB" id="A0A7C4Z6N4"/>
<protein>
    <recommendedName>
        <fullName evidence="6">Coproporphyrinogen III oxidase</fullName>
        <ecNumber evidence="6">1.3.3.15</ecNumber>
    </recommendedName>
</protein>
<gene>
    <name evidence="8" type="primary">hemG</name>
    <name evidence="8" type="ORF">ENK37_09855</name>
</gene>
<dbReference type="Gene3D" id="3.90.660.20">
    <property type="entry name" value="Protoporphyrinogen oxidase, mitochondrial, domain 2"/>
    <property type="match status" value="1"/>
</dbReference>
<feature type="domain" description="Amine oxidase" evidence="7">
    <location>
        <begin position="11"/>
        <end position="453"/>
    </location>
</feature>
<evidence type="ECO:0000256" key="4">
    <source>
        <dbReference type="ARBA" id="ARBA00023002"/>
    </source>
</evidence>
<organism evidence="8">
    <name type="scientific">Oceanithermus profundus</name>
    <dbReference type="NCBI Taxonomy" id="187137"/>
    <lineage>
        <taxon>Bacteria</taxon>
        <taxon>Thermotogati</taxon>
        <taxon>Deinococcota</taxon>
        <taxon>Deinococci</taxon>
        <taxon>Thermales</taxon>
        <taxon>Thermaceae</taxon>
        <taxon>Oceanithermus</taxon>
    </lineage>
</organism>
<keyword evidence="6" id="KW-0963">Cytoplasm</keyword>
<comment type="subcellular location">
    <subcellularLocation>
        <location evidence="6">Cytoplasm</location>
    </subcellularLocation>
</comment>
<proteinExistence type="inferred from homology"/>
<dbReference type="EMBL" id="DRPZ01000248">
    <property type="protein sequence ID" value="HGY10333.1"/>
    <property type="molecule type" value="Genomic_DNA"/>
</dbReference>
<keyword evidence="2 6" id="KW-0285">Flavoprotein</keyword>
<keyword evidence="3 6" id="KW-0274">FAD</keyword>
<dbReference type="Gene3D" id="1.10.3110.10">
    <property type="entry name" value="protoporphyrinogen ix oxidase, domain 3"/>
    <property type="match status" value="1"/>
</dbReference>
<dbReference type="GO" id="GO:0005737">
    <property type="term" value="C:cytoplasm"/>
    <property type="evidence" value="ECO:0007669"/>
    <property type="project" value="UniProtKB-SubCell"/>
</dbReference>
<dbReference type="Proteomes" id="UP000885759">
    <property type="component" value="Unassembled WGS sequence"/>
</dbReference>
<name>A0A7C4Z6N4_9DEIN</name>
<comment type="caution">
    <text evidence="8">The sequence shown here is derived from an EMBL/GenBank/DDBJ whole genome shotgun (WGS) entry which is preliminary data.</text>
</comment>
<dbReference type="GO" id="GO:0004729">
    <property type="term" value="F:oxygen-dependent protoporphyrinogen oxidase activity"/>
    <property type="evidence" value="ECO:0007669"/>
    <property type="project" value="UniProtKB-UniRule"/>
</dbReference>
<evidence type="ECO:0000256" key="6">
    <source>
        <dbReference type="RuleBase" id="RU364052"/>
    </source>
</evidence>
<dbReference type="GO" id="GO:0006783">
    <property type="term" value="P:heme biosynthetic process"/>
    <property type="evidence" value="ECO:0007669"/>
    <property type="project" value="UniProtKB-UniRule"/>
</dbReference>
<dbReference type="PANTHER" id="PTHR42923">
    <property type="entry name" value="PROTOPORPHYRINOGEN OXIDASE"/>
    <property type="match status" value="1"/>
</dbReference>
<evidence type="ECO:0000313" key="8">
    <source>
        <dbReference type="EMBL" id="HGY10333.1"/>
    </source>
</evidence>
<dbReference type="EC" id="1.3.3.15" evidence="6"/>
<evidence type="ECO:0000256" key="1">
    <source>
        <dbReference type="ARBA" id="ARBA00001974"/>
    </source>
</evidence>
<comment type="cofactor">
    <cofactor evidence="1 6">
        <name>FAD</name>
        <dbReference type="ChEBI" id="CHEBI:57692"/>
    </cofactor>
</comment>
<dbReference type="NCBIfam" id="TIGR00562">
    <property type="entry name" value="proto_IX_ox"/>
    <property type="match status" value="1"/>
</dbReference>
<dbReference type="InterPro" id="IPR050464">
    <property type="entry name" value="Zeta_carotene_desat/Oxidored"/>
</dbReference>
<dbReference type="InterPro" id="IPR004572">
    <property type="entry name" value="Protoporphyrinogen_oxidase"/>
</dbReference>
<keyword evidence="4 6" id="KW-0560">Oxidoreductase</keyword>
<dbReference type="InterPro" id="IPR036188">
    <property type="entry name" value="FAD/NAD-bd_sf"/>
</dbReference>
<evidence type="ECO:0000256" key="5">
    <source>
        <dbReference type="ARBA" id="ARBA00023133"/>
    </source>
</evidence>
<dbReference type="SUPFAM" id="SSF51905">
    <property type="entry name" value="FAD/NAD(P)-binding domain"/>
    <property type="match status" value="1"/>
</dbReference>
<comment type="catalytic activity">
    <reaction evidence="6">
        <text>coproporphyrinogen III + 3 O2 = coproporphyrin III + 3 H2O2</text>
        <dbReference type="Rhea" id="RHEA:43436"/>
        <dbReference type="ChEBI" id="CHEBI:15379"/>
        <dbReference type="ChEBI" id="CHEBI:16240"/>
        <dbReference type="ChEBI" id="CHEBI:57309"/>
        <dbReference type="ChEBI" id="CHEBI:131725"/>
        <dbReference type="EC" id="1.3.3.15"/>
    </reaction>
</comment>
<sequence length="463" mass="49762">MNRVAVVGGGMAGLAAAHELDRRAAGLALPLEVVLFEAEPRLGGKVRTVRAGPYRLEAGPDAVVRYKPWFLELVRELGLSGDVVGTQPARPAALIVKGGRGHPLPEGLNVVIPSKLGPLVRTPLLSPLGKLRAALDLFLPRGPEGDEPFGAFVQRRLGREVWENLAAPLTGGIYGGDPYELSTLAAFPMLKDLEKRHRSLILGSLHAMRKRRGSREGGSLFASLRGGLGRVVEALTRTAERVGWRPNAPVERLEHDEGRWRLYGPWGSEGFDALVLAAPAHAAGELLGPLDPQLAALLREIPYGDTATVTLAFAEEPFPKVSGHGVLVAAGEGSRARGFTWLSRKWAGRAPEGKLLVRAYFSGEGASANEEELAKTAIADLERIVGPVPEPEGVWVYRWAAGMPQYTVGHLDRVRRIEEGVRRWTGLELAGAAYRGVGLPEVVRDGRAAAARIVDLLAARPLD</sequence>